<dbReference type="Pfam" id="PF13414">
    <property type="entry name" value="TPR_11"/>
    <property type="match status" value="1"/>
</dbReference>
<feature type="repeat" description="TPR" evidence="1">
    <location>
        <begin position="47"/>
        <end position="80"/>
    </location>
</feature>
<evidence type="ECO:0000313" key="3">
    <source>
        <dbReference type="EMBL" id="MBP5858809.1"/>
    </source>
</evidence>
<dbReference type="InterPro" id="IPR019734">
    <property type="entry name" value="TPR_rpt"/>
</dbReference>
<dbReference type="PANTHER" id="PTHR44998">
    <property type="match status" value="1"/>
</dbReference>
<proteinExistence type="predicted"/>
<protein>
    <submittedName>
        <fullName evidence="3">Glycosyltransferase family protein</fullName>
    </submittedName>
</protein>
<dbReference type="PROSITE" id="PS50005">
    <property type="entry name" value="TPR"/>
    <property type="match status" value="2"/>
</dbReference>
<evidence type="ECO:0000313" key="4">
    <source>
        <dbReference type="Proteomes" id="UP000672602"/>
    </source>
</evidence>
<dbReference type="EMBL" id="JAGMWN010000011">
    <property type="protein sequence ID" value="MBP5858809.1"/>
    <property type="molecule type" value="Genomic_DNA"/>
</dbReference>
<dbReference type="Proteomes" id="UP000672602">
    <property type="component" value="Unassembled WGS sequence"/>
</dbReference>
<dbReference type="RefSeq" id="WP_210683396.1">
    <property type="nucleotide sequence ID" value="NZ_JAGMWN010000011.1"/>
</dbReference>
<dbReference type="SUPFAM" id="SSF48452">
    <property type="entry name" value="TPR-like"/>
    <property type="match status" value="1"/>
</dbReference>
<comment type="caution">
    <text evidence="3">The sequence shown here is derived from an EMBL/GenBank/DDBJ whole genome shotgun (WGS) entry which is preliminary data.</text>
</comment>
<dbReference type="SUPFAM" id="SSF53756">
    <property type="entry name" value="UDP-Glycosyltransferase/glycogen phosphorylase"/>
    <property type="match status" value="1"/>
</dbReference>
<dbReference type="AlphaFoldDB" id="A0A8J7S4U5"/>
<organism evidence="3 4">
    <name type="scientific">Marivibrio halodurans</name>
    <dbReference type="NCBI Taxonomy" id="2039722"/>
    <lineage>
        <taxon>Bacteria</taxon>
        <taxon>Pseudomonadati</taxon>
        <taxon>Pseudomonadota</taxon>
        <taxon>Alphaproteobacteria</taxon>
        <taxon>Rhodospirillales</taxon>
        <taxon>Rhodospirillaceae</taxon>
        <taxon>Marivibrio</taxon>
    </lineage>
</organism>
<keyword evidence="4" id="KW-1185">Reference proteome</keyword>
<accession>A0A8J7S4U5</accession>
<keyword evidence="1" id="KW-0802">TPR repeat</keyword>
<reference evidence="3" key="1">
    <citation type="submission" date="2021-04" db="EMBL/GenBank/DDBJ databases">
        <authorList>
            <person name="Zhang D.-C."/>
        </authorList>
    </citation>
    <scope>NUCLEOTIDE SEQUENCE</scope>
    <source>
        <strain evidence="3">CGMCC 1.15697</strain>
    </source>
</reference>
<gene>
    <name evidence="3" type="ORF">KAJ83_17455</name>
</gene>
<feature type="compositionally biased region" description="Acidic residues" evidence="2">
    <location>
        <begin position="465"/>
        <end position="480"/>
    </location>
</feature>
<evidence type="ECO:0000256" key="1">
    <source>
        <dbReference type="PROSITE-ProRule" id="PRU00339"/>
    </source>
</evidence>
<dbReference type="InterPro" id="IPR011990">
    <property type="entry name" value="TPR-like_helical_dom_sf"/>
</dbReference>
<name>A0A8J7S4U5_9PROT</name>
<dbReference type="Gene3D" id="3.40.50.2000">
    <property type="entry name" value="Glycogen Phosphorylase B"/>
    <property type="match status" value="1"/>
</dbReference>
<feature type="repeat" description="TPR" evidence="1">
    <location>
        <begin position="81"/>
        <end position="114"/>
    </location>
</feature>
<dbReference type="PANTHER" id="PTHR44998:SF1">
    <property type="entry name" value="UDP-N-ACETYLGLUCOSAMINE--PEPTIDE N-ACETYLGLUCOSAMINYLTRANSFERASE 110 KDA SUBUNIT"/>
    <property type="match status" value="1"/>
</dbReference>
<dbReference type="Pfam" id="PF14559">
    <property type="entry name" value="TPR_19"/>
    <property type="match status" value="1"/>
</dbReference>
<dbReference type="SMART" id="SM00028">
    <property type="entry name" value="TPR"/>
    <property type="match status" value="4"/>
</dbReference>
<dbReference type="Gene3D" id="1.25.40.10">
    <property type="entry name" value="Tetratricopeptide repeat domain"/>
    <property type="match status" value="1"/>
</dbReference>
<feature type="region of interest" description="Disordered" evidence="2">
    <location>
        <begin position="459"/>
        <end position="480"/>
    </location>
</feature>
<evidence type="ECO:0000256" key="2">
    <source>
        <dbReference type="SAM" id="MobiDB-lite"/>
    </source>
</evidence>
<sequence length="480" mass="52544">MTATARPRQPDGPRRMLERAVRLQGGGRAEDALALYRAVLDADPYVPAAWINMGVLLRRMSHAAPAVACLKRGVALKPHDGSAWSNLGNALRACGRYEESVRAHGRAIELTPGSAQLHYNMGLAQRDLGYLGEALSAFRRAELLGYDKPELTWDRALTQLLQGDFDEGFRNYESRWRLSEAGRKVTSAPTFDGRTVPERGSILIWTEQGFGDTLQFARYLPILKARGFDSLIFEVQGPLARLFQKTRDFEGITVVARGAPRPEPAAQAPLLSLPHILRTRLDAVPAGLPYIHRPAGIERPALPRGVVNVGLCWAGKPTHRNDRNRSAGAAGFIALLDLPGAAFHSLQKGPGARQIADEGLRALVTDLGGGLKDFAETAAAIDALDMVITVDTSIAHLAGAMGKTVWVLLPYAPDWRWMLHRDDSPWYPSMTLFRQSSPGDWEEVFARVRGALARRIAETLRGGGDSEEDPEESDDDGPDE</sequence>